<sequence>MFYSYEICNSMLIILMLNILIELEFTKCNVYLYQSKHQPRKLFACINGMFIIILLPLRFLRKRRSCQMFEMEFSLHALRSPDTKKMFLVNFIYIYICVCVCVC</sequence>
<feature type="transmembrane region" description="Helical" evidence="1">
    <location>
        <begin position="12"/>
        <end position="34"/>
    </location>
</feature>
<dbReference type="EMBL" id="GBBI01000172">
    <property type="protein sequence ID" value="JAC18540.1"/>
    <property type="molecule type" value="mRNA"/>
</dbReference>
<accession>A0A023FB16</accession>
<reference evidence="2" key="1">
    <citation type="journal article" date="2014" name="PLoS Negl. Trop. Dis.">
        <title>An updated insight into the Sialotranscriptome of Triatoma infestans: developmental stage and geographic variations.</title>
        <authorList>
            <person name="Schwarz A."/>
            <person name="Medrano-Mercado N."/>
            <person name="Schaub G.A."/>
            <person name="Struchiner C.J."/>
            <person name="Bargues M.D."/>
            <person name="Levy M.Z."/>
            <person name="Ribeiro J.M."/>
        </authorList>
    </citation>
    <scope>NUCLEOTIDE SEQUENCE</scope>
    <source>
        <strain evidence="2">Chile</strain>
        <tissue evidence="2">Salivary glands</tissue>
    </source>
</reference>
<protein>
    <submittedName>
        <fullName evidence="2">Putative secreted peptide</fullName>
    </submittedName>
</protein>
<organism evidence="2">
    <name type="scientific">Triatoma infestans</name>
    <name type="common">Assassin bug</name>
    <dbReference type="NCBI Taxonomy" id="30076"/>
    <lineage>
        <taxon>Eukaryota</taxon>
        <taxon>Metazoa</taxon>
        <taxon>Ecdysozoa</taxon>
        <taxon>Arthropoda</taxon>
        <taxon>Hexapoda</taxon>
        <taxon>Insecta</taxon>
        <taxon>Pterygota</taxon>
        <taxon>Neoptera</taxon>
        <taxon>Paraneoptera</taxon>
        <taxon>Hemiptera</taxon>
        <taxon>Heteroptera</taxon>
        <taxon>Panheteroptera</taxon>
        <taxon>Cimicomorpha</taxon>
        <taxon>Reduviidae</taxon>
        <taxon>Triatominae</taxon>
        <taxon>Triatoma</taxon>
    </lineage>
</organism>
<evidence type="ECO:0000256" key="1">
    <source>
        <dbReference type="SAM" id="Phobius"/>
    </source>
</evidence>
<keyword evidence="1" id="KW-0812">Transmembrane</keyword>
<feature type="non-terminal residue" evidence="2">
    <location>
        <position position="103"/>
    </location>
</feature>
<evidence type="ECO:0000313" key="2">
    <source>
        <dbReference type="EMBL" id="JAC18540.1"/>
    </source>
</evidence>
<feature type="transmembrane region" description="Helical" evidence="1">
    <location>
        <begin position="40"/>
        <end position="60"/>
    </location>
</feature>
<name>A0A023FB16_TRIIF</name>
<proteinExistence type="evidence at transcript level"/>
<dbReference type="AlphaFoldDB" id="A0A023FB16"/>
<keyword evidence="1" id="KW-0472">Membrane</keyword>
<keyword evidence="1" id="KW-1133">Transmembrane helix</keyword>